<accession>A0AAP0QD75</accession>
<organism evidence="1 2">
    <name type="scientific">Citrus x changshan-huyou</name>
    <dbReference type="NCBI Taxonomy" id="2935761"/>
    <lineage>
        <taxon>Eukaryota</taxon>
        <taxon>Viridiplantae</taxon>
        <taxon>Streptophyta</taxon>
        <taxon>Embryophyta</taxon>
        <taxon>Tracheophyta</taxon>
        <taxon>Spermatophyta</taxon>
        <taxon>Magnoliopsida</taxon>
        <taxon>eudicotyledons</taxon>
        <taxon>Gunneridae</taxon>
        <taxon>Pentapetalae</taxon>
        <taxon>rosids</taxon>
        <taxon>malvids</taxon>
        <taxon>Sapindales</taxon>
        <taxon>Rutaceae</taxon>
        <taxon>Aurantioideae</taxon>
        <taxon>Citrus</taxon>
    </lineage>
</organism>
<gene>
    <name evidence="1" type="ORF">WN944_026380</name>
</gene>
<evidence type="ECO:0000313" key="1">
    <source>
        <dbReference type="EMBL" id="KAK9183231.1"/>
    </source>
</evidence>
<comment type="caution">
    <text evidence="1">The sequence shown here is derived from an EMBL/GenBank/DDBJ whole genome shotgun (WGS) entry which is preliminary data.</text>
</comment>
<dbReference type="EMBL" id="JBCGBO010000024">
    <property type="protein sequence ID" value="KAK9183231.1"/>
    <property type="molecule type" value="Genomic_DNA"/>
</dbReference>
<dbReference type="AlphaFoldDB" id="A0AAP0QD75"/>
<proteinExistence type="predicted"/>
<name>A0AAP0QD75_9ROSI</name>
<sequence length="63" mass="7286">MPRIVEEDFNDFKGREGKEELVKHFRSFDFPCDEYLPVCFSPARDGTRKNVKQSTVGKCRGTS</sequence>
<dbReference type="Proteomes" id="UP001428341">
    <property type="component" value="Unassembled WGS sequence"/>
</dbReference>
<keyword evidence="2" id="KW-1185">Reference proteome</keyword>
<reference evidence="1 2" key="1">
    <citation type="submission" date="2024-05" db="EMBL/GenBank/DDBJ databases">
        <title>Haplotype-resolved chromosome-level genome assembly of Huyou (Citrus changshanensis).</title>
        <authorList>
            <person name="Miao C."/>
            <person name="Chen W."/>
            <person name="Wu Y."/>
            <person name="Wang L."/>
            <person name="Zhao S."/>
            <person name="Grierson D."/>
            <person name="Xu C."/>
            <person name="Chen K."/>
        </authorList>
    </citation>
    <scope>NUCLEOTIDE SEQUENCE [LARGE SCALE GENOMIC DNA]</scope>
    <source>
        <strain evidence="1">01-14</strain>
        <tissue evidence="1">Leaf</tissue>
    </source>
</reference>
<evidence type="ECO:0000313" key="2">
    <source>
        <dbReference type="Proteomes" id="UP001428341"/>
    </source>
</evidence>
<protein>
    <submittedName>
        <fullName evidence="1">Uncharacterized protein</fullName>
    </submittedName>
</protein>